<dbReference type="Proteomes" id="UP000186098">
    <property type="component" value="Unassembled WGS sequence"/>
</dbReference>
<evidence type="ECO:0000313" key="1">
    <source>
        <dbReference type="EMBL" id="SIS91992.1"/>
    </source>
</evidence>
<protein>
    <submittedName>
        <fullName evidence="1">Uncharacterized protein</fullName>
    </submittedName>
</protein>
<proteinExistence type="predicted"/>
<dbReference type="AlphaFoldDB" id="A0A1N7N0Y8"/>
<reference evidence="2" key="1">
    <citation type="submission" date="2017-01" db="EMBL/GenBank/DDBJ databases">
        <authorList>
            <person name="Varghese N."/>
            <person name="Submissions S."/>
        </authorList>
    </citation>
    <scope>NUCLEOTIDE SEQUENCE [LARGE SCALE GENOMIC DNA]</scope>
    <source>
        <strain evidence="2">DSM 18714</strain>
    </source>
</reference>
<name>A0A1N7N0Y8_9RHOB</name>
<evidence type="ECO:0000313" key="2">
    <source>
        <dbReference type="Proteomes" id="UP000186098"/>
    </source>
</evidence>
<keyword evidence="2" id="KW-1185">Reference proteome</keyword>
<organism evidence="1 2">
    <name type="scientific">Phaeovulum vinaykumarii</name>
    <dbReference type="NCBI Taxonomy" id="407234"/>
    <lineage>
        <taxon>Bacteria</taxon>
        <taxon>Pseudomonadati</taxon>
        <taxon>Pseudomonadota</taxon>
        <taxon>Alphaproteobacteria</taxon>
        <taxon>Rhodobacterales</taxon>
        <taxon>Paracoccaceae</taxon>
        <taxon>Phaeovulum</taxon>
    </lineage>
</organism>
<accession>A0A1N7N0Y8</accession>
<dbReference type="EMBL" id="FTOM01000013">
    <property type="protein sequence ID" value="SIS91992.1"/>
    <property type="molecule type" value="Genomic_DNA"/>
</dbReference>
<sequence length="90" mass="10487">MLRDAGFNRIKAYREARYHATGARGFHKSRVESDFDLIALKDWRARIAELTEKGDSRMKSVHAALVEFKSKKDESLKIWERLYRSKGAKS</sequence>
<gene>
    <name evidence="1" type="ORF">SAMN05421795_11320</name>
</gene>
<dbReference type="RefSeq" id="WP_076367810.1">
    <property type="nucleotide sequence ID" value="NZ_FTOM01000013.1"/>
</dbReference>